<dbReference type="PATRIC" id="fig|145458.7.peg.1940"/>
<dbReference type="Gene3D" id="1.10.10.10">
    <property type="entry name" value="Winged helix-like DNA-binding domain superfamily/Winged helix DNA-binding domain"/>
    <property type="match status" value="1"/>
</dbReference>
<dbReference type="InterPro" id="IPR000600">
    <property type="entry name" value="ROK"/>
</dbReference>
<feature type="domain" description="HTH marR-type" evidence="2">
    <location>
        <begin position="14"/>
        <end position="60"/>
    </location>
</feature>
<dbReference type="Proteomes" id="UP000237966">
    <property type="component" value="Unassembled WGS sequence"/>
</dbReference>
<dbReference type="EMBL" id="PSWU01000012">
    <property type="protein sequence ID" value="PPI14557.1"/>
    <property type="molecule type" value="Genomic_DNA"/>
</dbReference>
<evidence type="ECO:0000313" key="3">
    <source>
        <dbReference type="EMBL" id="KKM46981.1"/>
    </source>
</evidence>
<dbReference type="AlphaFoldDB" id="A0A0C5BTH8"/>
<evidence type="ECO:0000313" key="4">
    <source>
        <dbReference type="EMBL" id="PPI14557.1"/>
    </source>
</evidence>
<dbReference type="KEGG" id="rtc:APU90_08570"/>
<dbReference type="Pfam" id="PF00480">
    <property type="entry name" value="ROK"/>
    <property type="match status" value="1"/>
</dbReference>
<dbReference type="SUPFAM" id="SSF46785">
    <property type="entry name" value="Winged helix' DNA-binding domain"/>
    <property type="match status" value="1"/>
</dbReference>
<keyword evidence="5" id="KW-1185">Reference proteome</keyword>
<dbReference type="STRING" id="145458.APU90_08570"/>
<dbReference type="InterPro" id="IPR000835">
    <property type="entry name" value="HTH_MarR-typ"/>
</dbReference>
<organism evidence="3 5">
    <name type="scientific">Rathayibacter toxicus</name>
    <dbReference type="NCBI Taxonomy" id="145458"/>
    <lineage>
        <taxon>Bacteria</taxon>
        <taxon>Bacillati</taxon>
        <taxon>Actinomycetota</taxon>
        <taxon>Actinomycetes</taxon>
        <taxon>Micrococcales</taxon>
        <taxon>Microbacteriaceae</taxon>
        <taxon>Rathayibacter</taxon>
    </lineage>
</organism>
<proteinExistence type="inferred from homology"/>
<dbReference type="OrthoDB" id="4083144at2"/>
<accession>A0A0C5BTH8</accession>
<evidence type="ECO:0000259" key="2">
    <source>
        <dbReference type="Pfam" id="PF12802"/>
    </source>
</evidence>
<dbReference type="SUPFAM" id="SSF53067">
    <property type="entry name" value="Actin-like ATPase domain"/>
    <property type="match status" value="1"/>
</dbReference>
<dbReference type="GeneID" id="93666649"/>
<comment type="similarity">
    <text evidence="1">Belongs to the ROK (NagC/XylR) family.</text>
</comment>
<dbReference type="Pfam" id="PF12802">
    <property type="entry name" value="MarR_2"/>
    <property type="match status" value="1"/>
</dbReference>
<dbReference type="Proteomes" id="UP000052979">
    <property type="component" value="Unassembled WGS sequence"/>
</dbReference>
<dbReference type="InterPro" id="IPR036388">
    <property type="entry name" value="WH-like_DNA-bd_sf"/>
</dbReference>
<evidence type="ECO:0000313" key="5">
    <source>
        <dbReference type="Proteomes" id="UP000052979"/>
    </source>
</evidence>
<sequence>MKRGTNLPAVAGYNQMLVLDLIRRAPDGISRIELTHRTGLSAQTLSNVARRLLQDGLVRETGKEVNGPGKPRTILQLKPDARCAVGVHLDPTVTTSVVLDLAGRVLARATMRTPRGVPAEEIIDRLSASVTTLIASSGVAADRILGVGVASPGPLDPERGRVFDPPLLEEWRDVSLGAALSRSTGCEVYVEKDVTAAIVAETWTSPPDDMGNALLFYYGTGVGAGLVVNGAVVRGSSGNPGDIGHLIVDPDGPLCRCGTRGCLGDSVSPLALVREAVGCGLVTGPSTGLDAVSVDLAFSRLLAQVEQGHQEAIAIVERAARRIARGVLHLVGVLDLDQVIFGGPFWQRIAGVVLDVVPRAVAHDPASMLTHGIQLRSSRFGADIAALGAACVVLDRSLSPRAANLLIET</sequence>
<dbReference type="EMBL" id="LBFI01000011">
    <property type="protein sequence ID" value="KKM46981.1"/>
    <property type="molecule type" value="Genomic_DNA"/>
</dbReference>
<dbReference type="RefSeq" id="WP_027691700.1">
    <property type="nucleotide sequence ID" value="NZ_CP010848.1"/>
</dbReference>
<dbReference type="PANTHER" id="PTHR18964">
    <property type="entry name" value="ROK (REPRESSOR, ORF, KINASE) FAMILY"/>
    <property type="match status" value="1"/>
</dbReference>
<evidence type="ECO:0000256" key="1">
    <source>
        <dbReference type="ARBA" id="ARBA00006479"/>
    </source>
</evidence>
<evidence type="ECO:0000313" key="6">
    <source>
        <dbReference type="Proteomes" id="UP000237966"/>
    </source>
</evidence>
<dbReference type="GO" id="GO:0003700">
    <property type="term" value="F:DNA-binding transcription factor activity"/>
    <property type="evidence" value="ECO:0007669"/>
    <property type="project" value="InterPro"/>
</dbReference>
<dbReference type="eggNOG" id="COG1940">
    <property type="taxonomic scope" value="Bacteria"/>
</dbReference>
<comment type="caution">
    <text evidence="3">The sequence shown here is derived from an EMBL/GenBank/DDBJ whole genome shotgun (WGS) entry which is preliminary data.</text>
</comment>
<dbReference type="Gene3D" id="3.30.420.40">
    <property type="match status" value="2"/>
</dbReference>
<dbReference type="InterPro" id="IPR043129">
    <property type="entry name" value="ATPase_NBD"/>
</dbReference>
<protein>
    <submittedName>
        <fullName evidence="4">ROK family transcriptional regulator</fullName>
    </submittedName>
</protein>
<dbReference type="InterPro" id="IPR036390">
    <property type="entry name" value="WH_DNA-bd_sf"/>
</dbReference>
<gene>
    <name evidence="4" type="ORF">C5C51_08335</name>
    <name evidence="3" type="ORF">VT73_01650</name>
</gene>
<name>A0A0C5BTH8_9MICO</name>
<dbReference type="KEGG" id="rtx:TI83_08510"/>
<reference evidence="4 6" key="2">
    <citation type="submission" date="2018-02" db="EMBL/GenBank/DDBJ databases">
        <title>Bacteriophage NCPPB3778 and a type I-E CRISPR drive the evolution of the US Biological Select Agent, Rathayibacter toxicus.</title>
        <authorList>
            <person name="Davis E.W.II."/>
            <person name="Tabima J.F."/>
            <person name="Weisberg A.J."/>
            <person name="Lopes L.D."/>
            <person name="Wiseman M.S."/>
            <person name="Wiseman M.S."/>
            <person name="Pupko T."/>
            <person name="Belcher M.S."/>
            <person name="Sechler A.J."/>
            <person name="Tancos M.A."/>
            <person name="Schroeder B.K."/>
            <person name="Murray T.D."/>
            <person name="Luster D.G."/>
            <person name="Schneider W.L."/>
            <person name="Rogers E."/>
            <person name="Andreote F.D."/>
            <person name="Grunwald N.J."/>
            <person name="Putnam M.L."/>
            <person name="Chang J.H."/>
        </authorList>
    </citation>
    <scope>NUCLEOTIDE SEQUENCE [LARGE SCALE GENOMIC DNA]</scope>
    <source>
        <strain evidence="4 6">FH99</strain>
    </source>
</reference>
<reference evidence="3 5" key="1">
    <citation type="submission" date="2015-04" db="EMBL/GenBank/DDBJ databases">
        <title>Draft genome sequence of Rathayibacter toxicus strain FH-142 (AKA 70134 or CS 32), a Western Australian isolate.</title>
        <authorList>
            <consortium name="Consortium for Microbial Forensics and Genomics (microFORGE)"/>
            <person name="Knight B.M."/>
            <person name="Roberts D.P."/>
            <person name="Lin D."/>
            <person name="Hari K."/>
            <person name="Fletcher J."/>
            <person name="Melcher U."/>
            <person name="Blagden T."/>
            <person name="Luster D.G."/>
            <person name="Sechler A.J."/>
            <person name="Schneider W.L."/>
            <person name="Winegar R.A."/>
        </authorList>
    </citation>
    <scope>NUCLEOTIDE SEQUENCE [LARGE SCALE GENOMIC DNA]</scope>
    <source>
        <strain evidence="3 5">FH142</strain>
    </source>
</reference>
<dbReference type="PANTHER" id="PTHR18964:SF149">
    <property type="entry name" value="BIFUNCTIONAL UDP-N-ACETYLGLUCOSAMINE 2-EPIMERASE_N-ACETYLMANNOSAMINE KINASE"/>
    <property type="match status" value="1"/>
</dbReference>